<feature type="transmembrane region" description="Helical" evidence="6">
    <location>
        <begin position="21"/>
        <end position="38"/>
    </location>
</feature>
<dbReference type="HOGENOM" id="CLU_079101_0_0_1"/>
<dbReference type="PANTHER" id="PTHR28018">
    <property type="entry name" value="RESPIRATORY SUPERCOMPLEX FACTOR 2, MITOCHONDRIAL"/>
    <property type="match status" value="1"/>
</dbReference>
<sequence length="269" mass="30042">MKILSKEEEEAHYNEVLKGGVIGGTLGLAVGMGGVLAASRRYPAFRNLTLPFRTFLVTSTGTFCAIVNADRYSVKYQRSRDPMSTYQDSSKRAMELARENESTYQRFLDWGRENRYSIVFTSWLASMGIALALVGRAPMSATQKLVQARVYAQGLTLAVLVITAAFEVNDAKKGNGRWETVMVVDPNDPEHKHMIEKRIHKEEYEGQDLWMDMVEAEERRLAERAKQKKEEAEAAAADKATEEPNDESAKKQASKAVEKATPNTAAQKA</sequence>
<dbReference type="OrthoDB" id="1915122at2759"/>
<feature type="domain" description="HIG1" evidence="7">
    <location>
        <begin position="88"/>
        <end position="178"/>
    </location>
</feature>
<dbReference type="PANTHER" id="PTHR28018:SF3">
    <property type="entry name" value="RESPIRATORY SUPERCOMPLEX FACTOR 2, MITOCHONDRIAL"/>
    <property type="match status" value="1"/>
</dbReference>
<dbReference type="GO" id="GO:0005739">
    <property type="term" value="C:mitochondrion"/>
    <property type="evidence" value="ECO:0007669"/>
    <property type="project" value="UniProtKB-SubCell"/>
</dbReference>
<organism evidence="8 9">
    <name type="scientific">[Torrubiella] hemipterigena</name>
    <dbReference type="NCBI Taxonomy" id="1531966"/>
    <lineage>
        <taxon>Eukaryota</taxon>
        <taxon>Fungi</taxon>
        <taxon>Dikarya</taxon>
        <taxon>Ascomycota</taxon>
        <taxon>Pezizomycotina</taxon>
        <taxon>Sordariomycetes</taxon>
        <taxon>Hypocreomycetidae</taxon>
        <taxon>Hypocreales</taxon>
        <taxon>Clavicipitaceae</taxon>
        <taxon>Clavicipitaceae incertae sedis</taxon>
        <taxon>'Torrubiella' clade</taxon>
    </lineage>
</organism>
<feature type="region of interest" description="Disordered" evidence="5">
    <location>
        <begin position="220"/>
        <end position="269"/>
    </location>
</feature>
<keyword evidence="2 6" id="KW-0812">Transmembrane</keyword>
<gene>
    <name evidence="8" type="ORF">VHEMI04962</name>
</gene>
<reference evidence="8 9" key="1">
    <citation type="journal article" date="2015" name="Genome Announc.">
        <title>Draft Genome Sequence and Gene Annotation of the Entomopathogenic Fungus Verticillium hemipterigenum.</title>
        <authorList>
            <person name="Horn F."/>
            <person name="Habel A."/>
            <person name="Scharf D.H."/>
            <person name="Dworschak J."/>
            <person name="Brakhage A.A."/>
            <person name="Guthke R."/>
            <person name="Hertweck C."/>
            <person name="Linde J."/>
        </authorList>
    </citation>
    <scope>NUCLEOTIDE SEQUENCE [LARGE SCALE GENOMIC DNA]</scope>
</reference>
<proteinExistence type="predicted"/>
<keyword evidence="4 6" id="KW-0472">Membrane</keyword>
<feature type="compositionally biased region" description="Basic and acidic residues" evidence="5">
    <location>
        <begin position="220"/>
        <end position="232"/>
    </location>
</feature>
<dbReference type="PROSITE" id="PS51503">
    <property type="entry name" value="HIG1"/>
    <property type="match status" value="1"/>
</dbReference>
<feature type="compositionally biased region" description="Basic and acidic residues" evidence="5">
    <location>
        <begin position="239"/>
        <end position="250"/>
    </location>
</feature>
<evidence type="ECO:0000256" key="2">
    <source>
        <dbReference type="ARBA" id="ARBA00022692"/>
    </source>
</evidence>
<dbReference type="EMBL" id="CDHN01000002">
    <property type="protein sequence ID" value="CEJ89030.1"/>
    <property type="molecule type" value="Genomic_DNA"/>
</dbReference>
<evidence type="ECO:0000256" key="5">
    <source>
        <dbReference type="SAM" id="MobiDB-lite"/>
    </source>
</evidence>
<keyword evidence="9" id="KW-1185">Reference proteome</keyword>
<dbReference type="GO" id="GO:0033617">
    <property type="term" value="P:mitochondrial respiratory chain complex IV assembly"/>
    <property type="evidence" value="ECO:0007669"/>
    <property type="project" value="TreeGrafter"/>
</dbReference>
<keyword evidence="3 6" id="KW-1133">Transmembrane helix</keyword>
<dbReference type="AlphaFoldDB" id="A0A0A1T2S1"/>
<evidence type="ECO:0000256" key="4">
    <source>
        <dbReference type="ARBA" id="ARBA00023136"/>
    </source>
</evidence>
<evidence type="ECO:0000256" key="3">
    <source>
        <dbReference type="ARBA" id="ARBA00022989"/>
    </source>
</evidence>
<dbReference type="Proteomes" id="UP000039046">
    <property type="component" value="Unassembled WGS sequence"/>
</dbReference>
<evidence type="ECO:0000259" key="7">
    <source>
        <dbReference type="PROSITE" id="PS51503"/>
    </source>
</evidence>
<feature type="transmembrane region" description="Helical" evidence="6">
    <location>
        <begin position="116"/>
        <end position="138"/>
    </location>
</feature>
<name>A0A0A1T2S1_9HYPO</name>
<dbReference type="STRING" id="1531966.A0A0A1T2S1"/>
<dbReference type="InterPro" id="IPR040153">
    <property type="entry name" value="Rcf2"/>
</dbReference>
<evidence type="ECO:0000256" key="1">
    <source>
        <dbReference type="ARBA" id="ARBA00004173"/>
    </source>
</evidence>
<feature type="transmembrane region" description="Helical" evidence="6">
    <location>
        <begin position="150"/>
        <end position="168"/>
    </location>
</feature>
<accession>A0A0A1T2S1</accession>
<evidence type="ECO:0000313" key="8">
    <source>
        <dbReference type="EMBL" id="CEJ89030.1"/>
    </source>
</evidence>
<evidence type="ECO:0000313" key="9">
    <source>
        <dbReference type="Proteomes" id="UP000039046"/>
    </source>
</evidence>
<protein>
    <submittedName>
        <fullName evidence="8">Putative Mitochondrial hypoxia responsive domain containing protein</fullName>
    </submittedName>
</protein>
<evidence type="ECO:0000256" key="6">
    <source>
        <dbReference type="SAM" id="Phobius"/>
    </source>
</evidence>
<dbReference type="Pfam" id="PF04588">
    <property type="entry name" value="HIG_1_N"/>
    <property type="match status" value="1"/>
</dbReference>
<dbReference type="InterPro" id="IPR007667">
    <property type="entry name" value="Hypoxia_induced_domain"/>
</dbReference>
<comment type="subcellular location">
    <subcellularLocation>
        <location evidence="1">Mitochondrion</location>
    </subcellularLocation>
</comment>